<feature type="transmembrane region" description="Helical" evidence="1">
    <location>
        <begin position="28"/>
        <end position="46"/>
    </location>
</feature>
<protein>
    <recommendedName>
        <fullName evidence="4">PH domain-containing protein</fullName>
    </recommendedName>
</protein>
<comment type="caution">
    <text evidence="2">The sequence shown here is derived from an EMBL/GenBank/DDBJ whole genome shotgun (WGS) entry which is preliminary data.</text>
</comment>
<feature type="transmembrane region" description="Helical" evidence="1">
    <location>
        <begin position="52"/>
        <end position="71"/>
    </location>
</feature>
<evidence type="ECO:0000313" key="3">
    <source>
        <dbReference type="Proteomes" id="UP001595914"/>
    </source>
</evidence>
<sequence length="212" mass="21909">MAKGDAAAGSVSLDLIPASLLAPRLRRVAAVAVGLGVLVGVGVGFFTSAGMAVLVGAVIALPTAVSSLLTMRRRIWLAGNVLHTRTAVRSRSVDISAVVSTELVVRAARVSQVLLRVGDGRTLVTVPLALYTESGGRELEVLALRSLADALASSELAPALAMSTVLVGQLRAEARGAGLEERPLYRAVRLAKDAGRVPQTVLTDQEVVGLTD</sequence>
<evidence type="ECO:0000256" key="1">
    <source>
        <dbReference type="SAM" id="Phobius"/>
    </source>
</evidence>
<keyword evidence="3" id="KW-1185">Reference proteome</keyword>
<keyword evidence="1" id="KW-0812">Transmembrane</keyword>
<gene>
    <name evidence="2" type="ORF">ACFO6S_03465</name>
</gene>
<dbReference type="EMBL" id="JBHSFO010000002">
    <property type="protein sequence ID" value="MFC4602746.1"/>
    <property type="molecule type" value="Genomic_DNA"/>
</dbReference>
<evidence type="ECO:0008006" key="4">
    <source>
        <dbReference type="Google" id="ProtNLM"/>
    </source>
</evidence>
<accession>A0ABV9FQC8</accession>
<reference evidence="3" key="1">
    <citation type="journal article" date="2019" name="Int. J. Syst. Evol. Microbiol.">
        <title>The Global Catalogue of Microorganisms (GCM) 10K type strain sequencing project: providing services to taxonomists for standard genome sequencing and annotation.</title>
        <authorList>
            <consortium name="The Broad Institute Genomics Platform"/>
            <consortium name="The Broad Institute Genome Sequencing Center for Infectious Disease"/>
            <person name="Wu L."/>
            <person name="Ma J."/>
        </authorList>
    </citation>
    <scope>NUCLEOTIDE SEQUENCE [LARGE SCALE GENOMIC DNA]</scope>
    <source>
        <strain evidence="3">CCUG 54520</strain>
    </source>
</reference>
<keyword evidence="1" id="KW-0472">Membrane</keyword>
<evidence type="ECO:0000313" key="2">
    <source>
        <dbReference type="EMBL" id="MFC4602746.1"/>
    </source>
</evidence>
<organism evidence="2 3">
    <name type="scientific">Rhodococcus kronopolitis</name>
    <dbReference type="NCBI Taxonomy" id="1460226"/>
    <lineage>
        <taxon>Bacteria</taxon>
        <taxon>Bacillati</taxon>
        <taxon>Actinomycetota</taxon>
        <taxon>Actinomycetes</taxon>
        <taxon>Mycobacteriales</taxon>
        <taxon>Nocardiaceae</taxon>
        <taxon>Rhodococcus</taxon>
    </lineage>
</organism>
<keyword evidence="1" id="KW-1133">Transmembrane helix</keyword>
<dbReference type="Proteomes" id="UP001595914">
    <property type="component" value="Unassembled WGS sequence"/>
</dbReference>
<dbReference type="RefSeq" id="WP_378414204.1">
    <property type="nucleotide sequence ID" value="NZ_JBHSFO010000002.1"/>
</dbReference>
<name>A0ABV9FQC8_9NOCA</name>
<proteinExistence type="predicted"/>